<dbReference type="InterPro" id="IPR016181">
    <property type="entry name" value="Acyl_CoA_acyltransferase"/>
</dbReference>
<dbReference type="InterPro" id="IPR000182">
    <property type="entry name" value="GNAT_dom"/>
</dbReference>
<proteinExistence type="predicted"/>
<sequence length="251" mass="27401">MIGSHRLPCVSYRRACYAPFSSAHPNVQCQQRARRQARVLCSAAAVDAGTEAGSVTIRPVTEKGELQHVARLRAEAYYEDDRSRFVETFKRQFVAQEVESLQQRTTPQKPGKAPPCECMVALSAEEQEVVGCIDIRLPARATGVHPQGVPPAEEGGVYILNVVVHEDRRGQGVGKALMRAAMARSFSAWQADALYTHVEADNEVAYRLYKSCGFEDHSEERKFSGATDLGRLVLLKALPPSAPAAAAPPPS</sequence>
<dbReference type="PANTHER" id="PTHR47426:SF3">
    <property type="entry name" value="GCN5-RELATED N-ACETYLTRANSFERASE 6, CHLOROPLASTIC"/>
    <property type="match status" value="1"/>
</dbReference>
<protein>
    <recommendedName>
        <fullName evidence="1">N-acetyltransferase domain-containing protein</fullName>
    </recommendedName>
</protein>
<evidence type="ECO:0000259" key="1">
    <source>
        <dbReference type="PROSITE" id="PS51186"/>
    </source>
</evidence>
<reference evidence="2" key="1">
    <citation type="submission" date="2021-01" db="EMBL/GenBank/DDBJ databases">
        <authorList>
            <person name="Corre E."/>
            <person name="Pelletier E."/>
            <person name="Niang G."/>
            <person name="Scheremetjew M."/>
            <person name="Finn R."/>
            <person name="Kale V."/>
            <person name="Holt S."/>
            <person name="Cochrane G."/>
            <person name="Meng A."/>
            <person name="Brown T."/>
            <person name="Cohen L."/>
        </authorList>
    </citation>
    <scope>NUCLEOTIDE SEQUENCE</scope>
    <source>
        <strain evidence="2">SAG 11-49</strain>
    </source>
</reference>
<dbReference type="PROSITE" id="PS51186">
    <property type="entry name" value="GNAT"/>
    <property type="match status" value="1"/>
</dbReference>
<gene>
    <name evidence="2" type="ORF">CLEI1391_LOCUS10375</name>
</gene>
<organism evidence="2">
    <name type="scientific">Chlamydomonas leiostraca</name>
    <dbReference type="NCBI Taxonomy" id="1034604"/>
    <lineage>
        <taxon>Eukaryota</taxon>
        <taxon>Viridiplantae</taxon>
        <taxon>Chlorophyta</taxon>
        <taxon>core chlorophytes</taxon>
        <taxon>Chlorophyceae</taxon>
        <taxon>CS clade</taxon>
        <taxon>Chlamydomonadales</taxon>
        <taxon>Chlamydomonadaceae</taxon>
        <taxon>Chlamydomonas</taxon>
    </lineage>
</organism>
<dbReference type="Gene3D" id="3.40.630.30">
    <property type="match status" value="1"/>
</dbReference>
<evidence type="ECO:0000313" key="2">
    <source>
        <dbReference type="EMBL" id="CAD8681863.1"/>
    </source>
</evidence>
<dbReference type="SUPFAM" id="SSF55729">
    <property type="entry name" value="Acyl-CoA N-acyltransferases (Nat)"/>
    <property type="match status" value="1"/>
</dbReference>
<dbReference type="GO" id="GO:0016747">
    <property type="term" value="F:acyltransferase activity, transferring groups other than amino-acyl groups"/>
    <property type="evidence" value="ECO:0007669"/>
    <property type="project" value="InterPro"/>
</dbReference>
<accession>A0A7S0WSQ5</accession>
<dbReference type="Pfam" id="PF00583">
    <property type="entry name" value="Acetyltransf_1"/>
    <property type="match status" value="1"/>
</dbReference>
<dbReference type="AlphaFoldDB" id="A0A7S0WSQ5"/>
<dbReference type="EMBL" id="HBFB01018454">
    <property type="protein sequence ID" value="CAD8681863.1"/>
    <property type="molecule type" value="Transcribed_RNA"/>
</dbReference>
<dbReference type="PANTHER" id="PTHR47426">
    <property type="entry name" value="ACYL-COA N-ACYLTRANSFERASES (NAT) SUPERFAMILY PROTEIN"/>
    <property type="match status" value="1"/>
</dbReference>
<name>A0A7S0WSQ5_9CHLO</name>
<dbReference type="CDD" id="cd04301">
    <property type="entry name" value="NAT_SF"/>
    <property type="match status" value="1"/>
</dbReference>
<feature type="domain" description="N-acetyltransferase" evidence="1">
    <location>
        <begin position="55"/>
        <end position="239"/>
    </location>
</feature>